<keyword evidence="21" id="KW-1185">Reference proteome</keyword>
<protein>
    <recommendedName>
        <fullName evidence="18">Thiol:disulfide interchange protein DsbD</fullName>
        <ecNumber evidence="18">1.8.1.8</ecNumber>
    </recommendedName>
    <alternativeName>
        <fullName evidence="18">Protein-disulfide reductase</fullName>
        <shortName evidence="18">Disulfide reductase</shortName>
    </alternativeName>
</protein>
<organism evidence="20 21">
    <name type="scientific">Vogesella alkaliphila</name>
    <dbReference type="NCBI Taxonomy" id="1193621"/>
    <lineage>
        <taxon>Bacteria</taxon>
        <taxon>Pseudomonadati</taxon>
        <taxon>Pseudomonadota</taxon>
        <taxon>Betaproteobacteria</taxon>
        <taxon>Neisseriales</taxon>
        <taxon>Chromobacteriaceae</taxon>
        <taxon>Vogesella</taxon>
    </lineage>
</organism>
<feature type="transmembrane region" description="Helical" evidence="18">
    <location>
        <begin position="293"/>
        <end position="311"/>
    </location>
</feature>
<feature type="disulfide bond" description="Redox-active" evidence="18">
    <location>
        <begin position="127"/>
        <end position="133"/>
    </location>
</feature>
<evidence type="ECO:0000256" key="6">
    <source>
        <dbReference type="ARBA" id="ARBA00022692"/>
    </source>
</evidence>
<name>A0ABQ2YCJ7_9NEIS</name>
<dbReference type="Proteomes" id="UP000600877">
    <property type="component" value="Unassembled WGS sequence"/>
</dbReference>
<dbReference type="SUPFAM" id="SSF52833">
    <property type="entry name" value="Thioredoxin-like"/>
    <property type="match status" value="1"/>
</dbReference>
<keyword evidence="13 18" id="KW-0472">Membrane</keyword>
<evidence type="ECO:0000256" key="5">
    <source>
        <dbReference type="ARBA" id="ARBA00022519"/>
    </source>
</evidence>
<dbReference type="InterPro" id="IPR003834">
    <property type="entry name" value="Cyt_c_assmbl_TM_dom"/>
</dbReference>
<dbReference type="Gene3D" id="3.40.30.10">
    <property type="entry name" value="Glutaredoxin"/>
    <property type="match status" value="1"/>
</dbReference>
<dbReference type="InterPro" id="IPR036929">
    <property type="entry name" value="DsbDN_sf"/>
</dbReference>
<keyword evidence="9 18" id="KW-0249">Electron transport</keyword>
<keyword evidence="3 18" id="KW-0813">Transport</keyword>
<feature type="transmembrane region" description="Helical" evidence="18">
    <location>
        <begin position="252"/>
        <end position="272"/>
    </location>
</feature>
<dbReference type="InterPro" id="IPR022910">
    <property type="entry name" value="Thiol_diS_interchange_DbsD"/>
</dbReference>
<evidence type="ECO:0000256" key="13">
    <source>
        <dbReference type="ARBA" id="ARBA00023136"/>
    </source>
</evidence>
<feature type="transmembrane region" description="Helical" evidence="18">
    <location>
        <begin position="217"/>
        <end position="240"/>
    </location>
</feature>
<evidence type="ECO:0000259" key="19">
    <source>
        <dbReference type="PROSITE" id="PS51352"/>
    </source>
</evidence>
<feature type="transmembrane region" description="Helical" evidence="18">
    <location>
        <begin position="172"/>
        <end position="196"/>
    </location>
</feature>
<keyword evidence="8 18" id="KW-0201">Cytochrome c-type biogenesis</keyword>
<feature type="signal peptide" evidence="18">
    <location>
        <begin position="1"/>
        <end position="26"/>
    </location>
</feature>
<keyword evidence="10 18" id="KW-1133">Transmembrane helix</keyword>
<evidence type="ECO:0000256" key="16">
    <source>
        <dbReference type="ARBA" id="ARBA00047388"/>
    </source>
</evidence>
<feature type="transmembrane region" description="Helical" evidence="18">
    <location>
        <begin position="430"/>
        <end position="449"/>
    </location>
</feature>
<evidence type="ECO:0000256" key="7">
    <source>
        <dbReference type="ARBA" id="ARBA00022729"/>
    </source>
</evidence>
<evidence type="ECO:0000313" key="21">
    <source>
        <dbReference type="Proteomes" id="UP000600877"/>
    </source>
</evidence>
<evidence type="ECO:0000256" key="3">
    <source>
        <dbReference type="ARBA" id="ARBA00022448"/>
    </source>
</evidence>
<evidence type="ECO:0000256" key="8">
    <source>
        <dbReference type="ARBA" id="ARBA00022748"/>
    </source>
</evidence>
<evidence type="ECO:0000256" key="12">
    <source>
        <dbReference type="ARBA" id="ARBA00023027"/>
    </source>
</evidence>
<dbReference type="CDD" id="cd02953">
    <property type="entry name" value="DsbDgamma"/>
    <property type="match status" value="1"/>
</dbReference>
<dbReference type="InterPro" id="IPR012336">
    <property type="entry name" value="Thioredoxin-like_fold"/>
</dbReference>
<evidence type="ECO:0000256" key="2">
    <source>
        <dbReference type="ARBA" id="ARBA00007241"/>
    </source>
</evidence>
<feature type="transmembrane region" description="Helical" evidence="18">
    <location>
        <begin position="331"/>
        <end position="357"/>
    </location>
</feature>
<keyword evidence="6 18" id="KW-0812">Transmembrane</keyword>
<dbReference type="EMBL" id="BMYW01000001">
    <property type="protein sequence ID" value="GGX79446.1"/>
    <property type="molecule type" value="Genomic_DNA"/>
</dbReference>
<comment type="catalytic activity">
    <reaction evidence="16 18">
        <text>[protein]-dithiol + NAD(+) = [protein]-disulfide + NADH + H(+)</text>
        <dbReference type="Rhea" id="RHEA:18749"/>
        <dbReference type="Rhea" id="RHEA-COMP:10593"/>
        <dbReference type="Rhea" id="RHEA-COMP:10594"/>
        <dbReference type="ChEBI" id="CHEBI:15378"/>
        <dbReference type="ChEBI" id="CHEBI:29950"/>
        <dbReference type="ChEBI" id="CHEBI:50058"/>
        <dbReference type="ChEBI" id="CHEBI:57540"/>
        <dbReference type="ChEBI" id="CHEBI:57945"/>
        <dbReference type="EC" id="1.8.1.8"/>
    </reaction>
</comment>
<evidence type="ECO:0000256" key="15">
    <source>
        <dbReference type="ARBA" id="ARBA00023284"/>
    </source>
</evidence>
<keyword evidence="12 18" id="KW-0520">NAD</keyword>
<dbReference type="SUPFAM" id="SSF74863">
    <property type="entry name" value="Thiol:disulfide interchange protein DsbD, N-terminal domain (DsbD-alpha)"/>
    <property type="match status" value="1"/>
</dbReference>
<dbReference type="Pfam" id="PF13098">
    <property type="entry name" value="Thioredoxin_2"/>
    <property type="match status" value="1"/>
</dbReference>
<evidence type="ECO:0000256" key="18">
    <source>
        <dbReference type="HAMAP-Rule" id="MF_00399"/>
    </source>
</evidence>
<dbReference type="PROSITE" id="PS51352">
    <property type="entry name" value="THIOREDOXIN_2"/>
    <property type="match status" value="1"/>
</dbReference>
<dbReference type="InterPro" id="IPR036249">
    <property type="entry name" value="Thioredoxin-like_sf"/>
</dbReference>
<evidence type="ECO:0000256" key="9">
    <source>
        <dbReference type="ARBA" id="ARBA00022982"/>
    </source>
</evidence>
<dbReference type="NCBIfam" id="NF001419">
    <property type="entry name" value="PRK00293.1"/>
    <property type="match status" value="1"/>
</dbReference>
<keyword evidence="5 18" id="KW-0997">Cell inner membrane</keyword>
<dbReference type="PANTHER" id="PTHR32234">
    <property type="entry name" value="THIOL:DISULFIDE INTERCHANGE PROTEIN DSBD"/>
    <property type="match status" value="1"/>
</dbReference>
<feature type="transmembrane region" description="Helical" evidence="18">
    <location>
        <begin position="369"/>
        <end position="386"/>
    </location>
</feature>
<evidence type="ECO:0000256" key="17">
    <source>
        <dbReference type="ARBA" id="ARBA00047804"/>
    </source>
</evidence>
<evidence type="ECO:0000256" key="4">
    <source>
        <dbReference type="ARBA" id="ARBA00022475"/>
    </source>
</evidence>
<dbReference type="Pfam" id="PF02683">
    <property type="entry name" value="DsbD_TM"/>
    <property type="match status" value="1"/>
</dbReference>
<dbReference type="RefSeq" id="WP_189372454.1">
    <property type="nucleotide sequence ID" value="NZ_BMYW01000001.1"/>
</dbReference>
<keyword evidence="7 18" id="KW-0732">Signal</keyword>
<gene>
    <name evidence="18 20" type="primary">dsbD</name>
    <name evidence="20" type="ORF">GCM10011290_03560</name>
</gene>
<keyword evidence="11 18" id="KW-0560">Oxidoreductase</keyword>
<keyword evidence="14 18" id="KW-1015">Disulfide bond</keyword>
<dbReference type="PANTHER" id="PTHR32234:SF0">
    <property type="entry name" value="THIOL:DISULFIDE INTERCHANGE PROTEIN DSBD"/>
    <property type="match status" value="1"/>
</dbReference>
<comment type="catalytic activity">
    <reaction evidence="17 18">
        <text>[protein]-dithiol + NADP(+) = [protein]-disulfide + NADPH + H(+)</text>
        <dbReference type="Rhea" id="RHEA:18753"/>
        <dbReference type="Rhea" id="RHEA-COMP:10593"/>
        <dbReference type="Rhea" id="RHEA-COMP:10594"/>
        <dbReference type="ChEBI" id="CHEBI:15378"/>
        <dbReference type="ChEBI" id="CHEBI:29950"/>
        <dbReference type="ChEBI" id="CHEBI:50058"/>
        <dbReference type="ChEBI" id="CHEBI:57783"/>
        <dbReference type="ChEBI" id="CHEBI:58349"/>
        <dbReference type="EC" id="1.8.1.8"/>
    </reaction>
</comment>
<feature type="disulfide bond" description="Redox-active" evidence="18">
    <location>
        <begin position="501"/>
        <end position="504"/>
    </location>
</feature>
<comment type="similarity">
    <text evidence="2 18">Belongs to the thioredoxin family. DsbD subfamily.</text>
</comment>
<evidence type="ECO:0000256" key="11">
    <source>
        <dbReference type="ARBA" id="ARBA00023002"/>
    </source>
</evidence>
<evidence type="ECO:0000256" key="10">
    <source>
        <dbReference type="ARBA" id="ARBA00022989"/>
    </source>
</evidence>
<comment type="function">
    <text evidence="18">Required to facilitate the formation of correct disulfide bonds in some periplasmic proteins and for the assembly of the periplasmic c-type cytochromes. Acts by transferring electrons from cytoplasmic thioredoxin to the periplasm. This transfer involves a cascade of disulfide bond formation and reduction steps.</text>
</comment>
<dbReference type="HAMAP" id="MF_00399">
    <property type="entry name" value="DbsD"/>
    <property type="match status" value="1"/>
</dbReference>
<keyword evidence="4 18" id="KW-1003">Cell membrane</keyword>
<dbReference type="Pfam" id="PF11412">
    <property type="entry name" value="DsbD_N"/>
    <property type="match status" value="1"/>
</dbReference>
<dbReference type="Gene3D" id="2.60.40.1250">
    <property type="entry name" value="Thiol:disulfide interchange protein DsbD, N-terminal domain"/>
    <property type="match status" value="1"/>
</dbReference>
<keyword evidence="15 18" id="KW-0676">Redox-active center</keyword>
<feature type="chain" id="PRO_5044904002" description="Thiol:disulfide interchange protein DsbD" evidence="18">
    <location>
        <begin position="27"/>
        <end position="586"/>
    </location>
</feature>
<comment type="subcellular location">
    <subcellularLocation>
        <location evidence="1 18">Cell inner membrane</location>
        <topology evidence="1 18">Multi-pass membrane protein</topology>
    </subcellularLocation>
</comment>
<feature type="domain" description="Thioredoxin" evidence="19">
    <location>
        <begin position="457"/>
        <end position="584"/>
    </location>
</feature>
<proteinExistence type="inferred from homology"/>
<dbReference type="EC" id="1.8.1.8" evidence="18"/>
<dbReference type="InterPro" id="IPR028250">
    <property type="entry name" value="DsbDN"/>
</dbReference>
<dbReference type="InterPro" id="IPR013766">
    <property type="entry name" value="Thioredoxin_domain"/>
</dbReference>
<feature type="disulfide bond" description="Redox-active" evidence="18">
    <location>
        <begin position="191"/>
        <end position="313"/>
    </location>
</feature>
<evidence type="ECO:0000256" key="1">
    <source>
        <dbReference type="ARBA" id="ARBA00004429"/>
    </source>
</evidence>
<accession>A0ABQ2YCJ7</accession>
<evidence type="ECO:0000313" key="20">
    <source>
        <dbReference type="EMBL" id="GGX79446.1"/>
    </source>
</evidence>
<comment type="caution">
    <text evidence="20">The sequence shown here is derived from an EMBL/GenBank/DDBJ whole genome shotgun (WGS) entry which is preliminary data.</text>
</comment>
<reference evidence="21" key="1">
    <citation type="journal article" date="2019" name="Int. J. Syst. Evol. Microbiol.">
        <title>The Global Catalogue of Microorganisms (GCM) 10K type strain sequencing project: providing services to taxonomists for standard genome sequencing and annotation.</title>
        <authorList>
            <consortium name="The Broad Institute Genomics Platform"/>
            <consortium name="The Broad Institute Genome Sequencing Center for Infectious Disease"/>
            <person name="Wu L."/>
            <person name="Ma J."/>
        </authorList>
    </citation>
    <scope>NUCLEOTIDE SEQUENCE [LARGE SCALE GENOMIC DNA]</scope>
    <source>
        <strain evidence="21">KCTC 32041</strain>
    </source>
</reference>
<dbReference type="InterPro" id="IPR035671">
    <property type="entry name" value="DsbD_gamma"/>
</dbReference>
<sequence precursor="true">MNKRIFSLFTPCLLWLSLLLAPFAHALDQDDLLPPEQAFAVTAERQGQQLRLTVTVADGYYLYRDRSRFETIPAALIEQQDLPAGKPKDDPYFGKQATYPPGPTVMQLTLRPDAPQQFTLKATVQGCADAGLCYPPYTHTLAVGGDSKALSPWLQPAGAEGGSSPSQPREGLAATLAAFFVAGLGMAFTACMYPLLPIVSSLIAGQGQHLTRGRGCLLALTYVQGLAVSYTAIGIVAGLTGSLLSVWLQQPAVILGASLLMVVFALGMFDIVSIQLPSSWQTRLAASSNRLSGGHIVTVFGMGVLSALLIGPCVGPPLALALGYIGQTGDAWLGGVALYAMAMGLGLPLVIIGTFGGHVLPKAGMWMKTVKAVFGVVMLAVAIWLATPFLPAIVVMLLWAALALASAVFLKAFDPLPPNASSVLKLGKALGLLLALVATLQLIGVFSGAKSARYPLAALGATAGDSTKPPFRTIGSVAELDAALAAARGQPVLLDFYADWCVSCIEMEETTFRDPAVRQAMSKAVLLKADVTANQPAHQALLQRFGLYGPPGMIFFDRQGKEQQRLIGYSPADEFLPLLQRQQNGG</sequence>
<evidence type="ECO:0000256" key="14">
    <source>
        <dbReference type="ARBA" id="ARBA00023157"/>
    </source>
</evidence>